<dbReference type="EMBL" id="JAWDJW010010256">
    <property type="protein sequence ID" value="KAK3048731.1"/>
    <property type="molecule type" value="Genomic_DNA"/>
</dbReference>
<gene>
    <name evidence="1" type="ORF">LTS18_012892</name>
</gene>
<comment type="caution">
    <text evidence="1">The sequence shown here is derived from an EMBL/GenBank/DDBJ whole genome shotgun (WGS) entry which is preliminary data.</text>
</comment>
<evidence type="ECO:0000313" key="1">
    <source>
        <dbReference type="EMBL" id="KAK3048731.1"/>
    </source>
</evidence>
<accession>A0ACC3CXC6</accession>
<sequence length="283" mass="30292">MGRTESSKGLAPPAYRKDQRAKFARTTINKTIPTVLASNARARKGVVAGELIVEPPPLSHAAVGGGKQVEDRKVDGTAPEKRVKGKGKSRKAAGARDTHEGVEHAPKGQAGQAGGRAAPLKVRLQVTDTLTAASLLQRPSETDKSKRRPKVAILNMASPLRPGGGVFNGATSQEEFLCTRTTLHPSLKEDLYRLPEVGGIYTPDVLAFKDARAEDLRKEDRFYVDVVSAGMLRFPDTVQKPRPSPAKPTCTVGGSESGSVADDVLHSEAESWYVEPADRALVL</sequence>
<protein>
    <submittedName>
        <fullName evidence="1">Uncharacterized protein</fullName>
    </submittedName>
</protein>
<feature type="non-terminal residue" evidence="1">
    <location>
        <position position="283"/>
    </location>
</feature>
<reference evidence="1" key="1">
    <citation type="submission" date="2024-09" db="EMBL/GenBank/DDBJ databases">
        <title>Black Yeasts Isolated from many extreme environments.</title>
        <authorList>
            <person name="Coleine C."/>
            <person name="Stajich J.E."/>
            <person name="Selbmann L."/>
        </authorList>
    </citation>
    <scope>NUCLEOTIDE SEQUENCE</scope>
    <source>
        <strain evidence="1">CCFEE 5737</strain>
    </source>
</reference>
<name>A0ACC3CXC6_9PEZI</name>
<organism evidence="1 2">
    <name type="scientific">Coniosporium uncinatum</name>
    <dbReference type="NCBI Taxonomy" id="93489"/>
    <lineage>
        <taxon>Eukaryota</taxon>
        <taxon>Fungi</taxon>
        <taxon>Dikarya</taxon>
        <taxon>Ascomycota</taxon>
        <taxon>Pezizomycotina</taxon>
        <taxon>Dothideomycetes</taxon>
        <taxon>Dothideomycetes incertae sedis</taxon>
        <taxon>Coniosporium</taxon>
    </lineage>
</organism>
<evidence type="ECO:0000313" key="2">
    <source>
        <dbReference type="Proteomes" id="UP001186974"/>
    </source>
</evidence>
<proteinExistence type="predicted"/>
<dbReference type="Proteomes" id="UP001186974">
    <property type="component" value="Unassembled WGS sequence"/>
</dbReference>
<keyword evidence="2" id="KW-1185">Reference proteome</keyword>